<keyword evidence="1" id="KW-0812">Transmembrane</keyword>
<feature type="transmembrane region" description="Helical" evidence="1">
    <location>
        <begin position="6"/>
        <end position="28"/>
    </location>
</feature>
<feature type="transmembrane region" description="Helical" evidence="1">
    <location>
        <begin position="35"/>
        <end position="57"/>
    </location>
</feature>
<dbReference type="Proteomes" id="UP000031327">
    <property type="component" value="Unassembled WGS sequence"/>
</dbReference>
<dbReference type="EMBL" id="JWIC01000010">
    <property type="protein sequence ID" value="KID54965.1"/>
    <property type="molecule type" value="Genomic_DNA"/>
</dbReference>
<keyword evidence="1" id="KW-0472">Membrane</keyword>
<keyword evidence="1" id="KW-1133">Transmembrane helix</keyword>
<evidence type="ECO:0000313" key="2">
    <source>
        <dbReference type="EMBL" id="KID54965.1"/>
    </source>
</evidence>
<accession>A0A0C1Q608</accession>
<evidence type="ECO:0000256" key="1">
    <source>
        <dbReference type="SAM" id="Phobius"/>
    </source>
</evidence>
<gene>
    <name evidence="2" type="ORF">JF50_24355</name>
</gene>
<reference evidence="2 3" key="1">
    <citation type="submission" date="2014-12" db="EMBL/GenBank/DDBJ databases">
        <title>Draft Genome Sequence of Pseudoalteromonas luteoviolacea HI1.</title>
        <authorList>
            <person name="Asahina A.Y."/>
            <person name="Hadfield M.G."/>
        </authorList>
    </citation>
    <scope>NUCLEOTIDE SEQUENCE [LARGE SCALE GENOMIC DNA]</scope>
    <source>
        <strain evidence="2 3">HI1</strain>
    </source>
</reference>
<proteinExistence type="predicted"/>
<sequence length="83" mass="9141">MWHKTFAGFSCGLITITLLPSSLIHFYYDLRALSAALFMTVGLTGWACIMTYCYGAGSPKAAWLRGLYCAAPSVLIYLIAFFT</sequence>
<organism evidence="2 3">
    <name type="scientific">Pseudoalteromonas luteoviolacea</name>
    <dbReference type="NCBI Taxonomy" id="43657"/>
    <lineage>
        <taxon>Bacteria</taxon>
        <taxon>Pseudomonadati</taxon>
        <taxon>Pseudomonadota</taxon>
        <taxon>Gammaproteobacteria</taxon>
        <taxon>Alteromonadales</taxon>
        <taxon>Pseudoalteromonadaceae</taxon>
        <taxon>Pseudoalteromonas</taxon>
    </lineage>
</organism>
<comment type="caution">
    <text evidence="2">The sequence shown here is derived from an EMBL/GenBank/DDBJ whole genome shotgun (WGS) entry which is preliminary data.</text>
</comment>
<feature type="transmembrane region" description="Helical" evidence="1">
    <location>
        <begin position="63"/>
        <end position="82"/>
    </location>
</feature>
<dbReference type="AlphaFoldDB" id="A0A0C1Q608"/>
<protein>
    <submittedName>
        <fullName evidence="2">Uncharacterized protein</fullName>
    </submittedName>
</protein>
<name>A0A0C1Q608_9GAMM</name>
<evidence type="ECO:0000313" key="3">
    <source>
        <dbReference type="Proteomes" id="UP000031327"/>
    </source>
</evidence>